<dbReference type="InterPro" id="IPR008927">
    <property type="entry name" value="6-PGluconate_DH-like_C_sf"/>
</dbReference>
<dbReference type="InterPro" id="IPR029154">
    <property type="entry name" value="HIBADH-like_NADP-bd"/>
</dbReference>
<accession>A0A0G2HPE9</accession>
<dbReference type="PANTHER" id="PTHR43580">
    <property type="entry name" value="OXIDOREDUCTASE GLYR1-RELATED"/>
    <property type="match status" value="1"/>
</dbReference>
<comment type="caution">
    <text evidence="7">The sequence shown here is derived from an EMBL/GenBank/DDBJ whole genome shotgun (WGS) entry which is preliminary data.</text>
</comment>
<dbReference type="GO" id="GO:0016491">
    <property type="term" value="F:oxidoreductase activity"/>
    <property type="evidence" value="ECO:0007669"/>
    <property type="project" value="UniProtKB-KW"/>
</dbReference>
<gene>
    <name evidence="7" type="ORF">UCDDA912_g03152</name>
</gene>
<dbReference type="Pfam" id="PF03446">
    <property type="entry name" value="NAD_binding_2"/>
    <property type="match status" value="1"/>
</dbReference>
<evidence type="ECO:0000256" key="2">
    <source>
        <dbReference type="ARBA" id="ARBA00023002"/>
    </source>
</evidence>
<feature type="active site" evidence="4">
    <location>
        <position position="187"/>
    </location>
</feature>
<sequence>MESSTSTAGNTRLGWIGLGSMGLGMATNLQRHLSQLGAPGLHYHNRTMSRGQALQGLGGVPCEHVTGVVSQSDVIFLSLSDDSALAATLDAVIQAGAADLAGKTIVDTSTVHPRSSEEAQARLRARGAEFIAAPVFGASPVAAEGRLLFILAGTEDAVQVISPFLEGVMGRGVIRLGEDVREASLLKTAGNFMTAAMMEVVAETHVFAEQTGLGNGPVESLIEQQYGPLALSMSKRLTTGAYMPAKEQRPWSDLNLALKDVGHGIDCAREAGVELPVGEVVQKHLQEAKEISDAVGRPLDSSSMYGILRRQAGLDFETDLVQRRDGAA</sequence>
<evidence type="ECO:0000256" key="3">
    <source>
        <dbReference type="ARBA" id="ARBA00023027"/>
    </source>
</evidence>
<keyword evidence="8" id="KW-1185">Reference proteome</keyword>
<evidence type="ECO:0000313" key="8">
    <source>
        <dbReference type="Proteomes" id="UP000034680"/>
    </source>
</evidence>
<evidence type="ECO:0000259" key="5">
    <source>
        <dbReference type="Pfam" id="PF03446"/>
    </source>
</evidence>
<keyword evidence="3" id="KW-0520">NAD</keyword>
<organism evidence="7 8">
    <name type="scientific">Diaporthe ampelina</name>
    <dbReference type="NCBI Taxonomy" id="1214573"/>
    <lineage>
        <taxon>Eukaryota</taxon>
        <taxon>Fungi</taxon>
        <taxon>Dikarya</taxon>
        <taxon>Ascomycota</taxon>
        <taxon>Pezizomycotina</taxon>
        <taxon>Sordariomycetes</taxon>
        <taxon>Sordariomycetidae</taxon>
        <taxon>Diaporthales</taxon>
        <taxon>Diaporthaceae</taxon>
        <taxon>Diaporthe</taxon>
    </lineage>
</organism>
<dbReference type="Gene3D" id="1.10.1040.10">
    <property type="entry name" value="N-(1-d-carboxylethyl)-l-norvaline Dehydrogenase, domain 2"/>
    <property type="match status" value="1"/>
</dbReference>
<dbReference type="InterPro" id="IPR051265">
    <property type="entry name" value="HIBADH-related_NP60_sf"/>
</dbReference>
<dbReference type="GO" id="GO:0051287">
    <property type="term" value="F:NAD binding"/>
    <property type="evidence" value="ECO:0007669"/>
    <property type="project" value="InterPro"/>
</dbReference>
<dbReference type="InterPro" id="IPR013328">
    <property type="entry name" value="6PGD_dom2"/>
</dbReference>
<dbReference type="EMBL" id="LCUC01000106">
    <property type="protein sequence ID" value="KKY36798.1"/>
    <property type="molecule type" value="Genomic_DNA"/>
</dbReference>
<dbReference type="Pfam" id="PF14833">
    <property type="entry name" value="NAD_binding_11"/>
    <property type="match status" value="1"/>
</dbReference>
<dbReference type="InterPro" id="IPR006115">
    <property type="entry name" value="6PGDH_NADP-bd"/>
</dbReference>
<comment type="similarity">
    <text evidence="1">Belongs to the HIBADH-related family. NP60 subfamily.</text>
</comment>
<feature type="domain" description="6-phosphogluconate dehydrogenase NADP-binding" evidence="5">
    <location>
        <begin position="13"/>
        <end position="167"/>
    </location>
</feature>
<evidence type="ECO:0000256" key="1">
    <source>
        <dbReference type="ARBA" id="ARBA00007598"/>
    </source>
</evidence>
<keyword evidence="2" id="KW-0560">Oxidoreductase</keyword>
<evidence type="ECO:0000259" key="6">
    <source>
        <dbReference type="Pfam" id="PF14833"/>
    </source>
</evidence>
<dbReference type="AlphaFoldDB" id="A0A0G2HPE9"/>
<dbReference type="GO" id="GO:0050661">
    <property type="term" value="F:NADP binding"/>
    <property type="evidence" value="ECO:0007669"/>
    <property type="project" value="InterPro"/>
</dbReference>
<proteinExistence type="inferred from homology"/>
<dbReference type="STRING" id="1214573.A0A0G2HPE9"/>
<dbReference type="Proteomes" id="UP000034680">
    <property type="component" value="Unassembled WGS sequence"/>
</dbReference>
<reference evidence="7 8" key="1">
    <citation type="submission" date="2015-05" db="EMBL/GenBank/DDBJ databases">
        <title>Distinctive expansion of gene families associated with plant cell wall degradation and secondary metabolism in the genomes of grapevine trunk pathogens.</title>
        <authorList>
            <person name="Lawrence D.P."/>
            <person name="Travadon R."/>
            <person name="Rolshausen P.E."/>
            <person name="Baumgartner K."/>
        </authorList>
    </citation>
    <scope>NUCLEOTIDE SEQUENCE [LARGE SCALE GENOMIC DNA]</scope>
    <source>
        <strain evidence="7">DA912</strain>
    </source>
</reference>
<evidence type="ECO:0000313" key="7">
    <source>
        <dbReference type="EMBL" id="KKY36798.1"/>
    </source>
</evidence>
<dbReference type="PANTHER" id="PTHR43580:SF8">
    <property type="entry name" value="6-PHOSPHOGLUCONATE DEHYDROGENASE NADP-BINDING DOMAIN-CONTAINING PROTEIN-RELATED"/>
    <property type="match status" value="1"/>
</dbReference>
<dbReference type="SUPFAM" id="SSF48179">
    <property type="entry name" value="6-phosphogluconate dehydrogenase C-terminal domain-like"/>
    <property type="match status" value="1"/>
</dbReference>
<dbReference type="InterPro" id="IPR036291">
    <property type="entry name" value="NAD(P)-bd_dom_sf"/>
</dbReference>
<protein>
    <submittedName>
        <fullName evidence="7">Putative nad binding domain of 6-phosphogluconate dehydrogenase</fullName>
    </submittedName>
</protein>
<reference evidence="7 8" key="2">
    <citation type="submission" date="2015-05" db="EMBL/GenBank/DDBJ databases">
        <authorList>
            <person name="Morales-Cruz A."/>
            <person name="Amrine K.C."/>
            <person name="Cantu D."/>
        </authorList>
    </citation>
    <scope>NUCLEOTIDE SEQUENCE [LARGE SCALE GENOMIC DNA]</scope>
    <source>
        <strain evidence="7">DA912</strain>
    </source>
</reference>
<name>A0A0G2HPE9_9PEZI</name>
<dbReference type="OrthoDB" id="435038at2759"/>
<dbReference type="InterPro" id="IPR015815">
    <property type="entry name" value="HIBADH-related"/>
</dbReference>
<dbReference type="PIRSF" id="PIRSF000103">
    <property type="entry name" value="HIBADH"/>
    <property type="match status" value="1"/>
</dbReference>
<dbReference type="SUPFAM" id="SSF51735">
    <property type="entry name" value="NAD(P)-binding Rossmann-fold domains"/>
    <property type="match status" value="1"/>
</dbReference>
<dbReference type="Gene3D" id="3.40.50.720">
    <property type="entry name" value="NAD(P)-binding Rossmann-like Domain"/>
    <property type="match status" value="1"/>
</dbReference>
<evidence type="ECO:0000256" key="4">
    <source>
        <dbReference type="PIRSR" id="PIRSR000103-1"/>
    </source>
</evidence>
<feature type="domain" description="3-hydroxyisobutyrate dehydrogenase-like NAD-binding" evidence="6">
    <location>
        <begin position="184"/>
        <end position="305"/>
    </location>
</feature>